<feature type="domain" description="DNA ligase ATP-dependent N-terminal" evidence="3">
    <location>
        <begin position="5"/>
        <end position="96"/>
    </location>
</feature>
<dbReference type="GO" id="GO:0032807">
    <property type="term" value="C:DNA ligase IV complex"/>
    <property type="evidence" value="ECO:0007669"/>
    <property type="project" value="TreeGrafter"/>
</dbReference>
<dbReference type="GO" id="GO:0006310">
    <property type="term" value="P:DNA recombination"/>
    <property type="evidence" value="ECO:0007669"/>
    <property type="project" value="InterPro"/>
</dbReference>
<evidence type="ECO:0000256" key="2">
    <source>
        <dbReference type="SAM" id="SignalP"/>
    </source>
</evidence>
<dbReference type="GO" id="GO:0006303">
    <property type="term" value="P:double-strand break repair via nonhomologous end joining"/>
    <property type="evidence" value="ECO:0007669"/>
    <property type="project" value="TreeGrafter"/>
</dbReference>
<organism evidence="4 5">
    <name type="scientific">Hermanssonia centrifuga</name>
    <dbReference type="NCBI Taxonomy" id="98765"/>
    <lineage>
        <taxon>Eukaryota</taxon>
        <taxon>Fungi</taxon>
        <taxon>Dikarya</taxon>
        <taxon>Basidiomycota</taxon>
        <taxon>Agaricomycotina</taxon>
        <taxon>Agaricomycetes</taxon>
        <taxon>Polyporales</taxon>
        <taxon>Meruliaceae</taxon>
        <taxon>Hermanssonia</taxon>
    </lineage>
</organism>
<dbReference type="AlphaFoldDB" id="A0A2R6NN73"/>
<evidence type="ECO:0000256" key="1">
    <source>
        <dbReference type="ARBA" id="ARBA00022598"/>
    </source>
</evidence>
<evidence type="ECO:0000313" key="4">
    <source>
        <dbReference type="EMBL" id="PSR73821.1"/>
    </source>
</evidence>
<sequence length="213" mass="24107">MAAIPFTFFASLLQAIASVKPKKVGSKTDTRKPPAALQTLKRWIEEVHKRYSPLPPSTTEVFFRLLFPEEDVSRKYGIQEAKLAQYLAKILAVSTERDGRGRALVDWKAENSVGCLGAEVRNLMEQTYMIPKCIKGQSCSHALNYLKNSEKVWAETKYDGERTQIHVEVRPDGTSKITIFSKSGRNSTWDRFAIHSYVPPSGTMEEPMLKPRN</sequence>
<dbReference type="Proteomes" id="UP000186601">
    <property type="component" value="Unassembled WGS sequence"/>
</dbReference>
<dbReference type="Gene3D" id="3.30.470.30">
    <property type="entry name" value="DNA ligase/mRNA capping enzyme"/>
    <property type="match status" value="1"/>
</dbReference>
<dbReference type="InterPro" id="IPR012308">
    <property type="entry name" value="DNA_ligase_ATP-dep_N"/>
</dbReference>
<dbReference type="OrthoDB" id="7482721at2759"/>
<gene>
    <name evidence="4" type="ORF">PHLCEN_2v10391</name>
</gene>
<keyword evidence="2" id="KW-0732">Signal</keyword>
<dbReference type="Gene3D" id="1.10.3260.10">
    <property type="entry name" value="DNA ligase, ATP-dependent, N-terminal domain"/>
    <property type="match status" value="1"/>
</dbReference>
<dbReference type="GO" id="GO:0003677">
    <property type="term" value="F:DNA binding"/>
    <property type="evidence" value="ECO:0007669"/>
    <property type="project" value="InterPro"/>
</dbReference>
<dbReference type="InterPro" id="IPR036599">
    <property type="entry name" value="DNA_ligase_N_sf"/>
</dbReference>
<comment type="caution">
    <text evidence="4">The sequence shown here is derived from an EMBL/GenBank/DDBJ whole genome shotgun (WGS) entry which is preliminary data.</text>
</comment>
<name>A0A2R6NN73_9APHY</name>
<dbReference type="SUPFAM" id="SSF56091">
    <property type="entry name" value="DNA ligase/mRNA capping enzyme, catalytic domain"/>
    <property type="match status" value="1"/>
</dbReference>
<dbReference type="GO" id="GO:0003910">
    <property type="term" value="F:DNA ligase (ATP) activity"/>
    <property type="evidence" value="ECO:0007669"/>
    <property type="project" value="InterPro"/>
</dbReference>
<keyword evidence="1" id="KW-0436">Ligase</keyword>
<feature type="signal peptide" evidence="2">
    <location>
        <begin position="1"/>
        <end position="18"/>
    </location>
</feature>
<keyword evidence="5" id="KW-1185">Reference proteome</keyword>
<evidence type="ECO:0000313" key="5">
    <source>
        <dbReference type="Proteomes" id="UP000186601"/>
    </source>
</evidence>
<feature type="chain" id="PRO_5015346581" description="DNA ligase ATP-dependent N-terminal domain-containing protein" evidence="2">
    <location>
        <begin position="19"/>
        <end position="213"/>
    </location>
</feature>
<protein>
    <recommendedName>
        <fullName evidence="3">DNA ligase ATP-dependent N-terminal domain-containing protein</fullName>
    </recommendedName>
</protein>
<dbReference type="Pfam" id="PF04675">
    <property type="entry name" value="DNA_ligase_A_N"/>
    <property type="match status" value="1"/>
</dbReference>
<accession>A0A2R6NN73</accession>
<dbReference type="PANTHER" id="PTHR45997:SF1">
    <property type="entry name" value="DNA LIGASE 4"/>
    <property type="match status" value="1"/>
</dbReference>
<reference evidence="4 5" key="1">
    <citation type="submission" date="2018-02" db="EMBL/GenBank/DDBJ databases">
        <title>Genome sequence of the basidiomycete white-rot fungus Phlebia centrifuga.</title>
        <authorList>
            <person name="Granchi Z."/>
            <person name="Peng M."/>
            <person name="de Vries R.P."/>
            <person name="Hilden K."/>
            <person name="Makela M.R."/>
            <person name="Grigoriev I."/>
            <person name="Riley R."/>
        </authorList>
    </citation>
    <scope>NUCLEOTIDE SEQUENCE [LARGE SCALE GENOMIC DNA]</scope>
    <source>
        <strain evidence="4 5">FBCC195</strain>
    </source>
</reference>
<dbReference type="GO" id="GO:0006297">
    <property type="term" value="P:nucleotide-excision repair, DNA gap filling"/>
    <property type="evidence" value="ECO:0007669"/>
    <property type="project" value="TreeGrafter"/>
</dbReference>
<dbReference type="GO" id="GO:0005524">
    <property type="term" value="F:ATP binding"/>
    <property type="evidence" value="ECO:0007669"/>
    <property type="project" value="InterPro"/>
</dbReference>
<dbReference type="InterPro" id="IPR029710">
    <property type="entry name" value="LIG4"/>
</dbReference>
<dbReference type="PANTHER" id="PTHR45997">
    <property type="entry name" value="DNA LIGASE 4"/>
    <property type="match status" value="1"/>
</dbReference>
<proteinExistence type="predicted"/>
<evidence type="ECO:0000259" key="3">
    <source>
        <dbReference type="Pfam" id="PF04675"/>
    </source>
</evidence>
<dbReference type="EMBL" id="MLYV02001062">
    <property type="protein sequence ID" value="PSR73821.1"/>
    <property type="molecule type" value="Genomic_DNA"/>
</dbReference>